<dbReference type="AlphaFoldDB" id="A0AAU8BTW9"/>
<reference evidence="1" key="1">
    <citation type="submission" date="2023-01" db="EMBL/GenBank/DDBJ databases">
        <title>Vibrio sp. CB1-14 genome sequencing.</title>
        <authorList>
            <person name="Otstavnykh N."/>
            <person name="Isaeva M."/>
            <person name="Meleshko D."/>
        </authorList>
    </citation>
    <scope>NUCLEOTIDE SEQUENCE</scope>
    <source>
        <strain evidence="1">CB1-14</strain>
        <plasmid evidence="1">p1</plasmid>
    </source>
</reference>
<gene>
    <name evidence="1" type="ORF">PG915_24360</name>
</gene>
<sequence length="47" mass="5192">MKTILILVAGMMIGVWLADSHPDYADYLRYITSFVTEKASEVGAASR</sequence>
<dbReference type="EMBL" id="CP115922">
    <property type="protein sequence ID" value="XCD19293.1"/>
    <property type="molecule type" value="Genomic_DNA"/>
</dbReference>
<accession>A0AAU8BTW9</accession>
<organism evidence="1">
    <name type="scientific">Vibrio chaetopteri</name>
    <dbReference type="NCBI Taxonomy" id="3016528"/>
    <lineage>
        <taxon>Bacteria</taxon>
        <taxon>Pseudomonadati</taxon>
        <taxon>Pseudomonadota</taxon>
        <taxon>Gammaproteobacteria</taxon>
        <taxon>Vibrionales</taxon>
        <taxon>Vibrionaceae</taxon>
        <taxon>Vibrio</taxon>
    </lineage>
</organism>
<name>A0AAU8BTW9_9VIBR</name>
<proteinExistence type="predicted"/>
<evidence type="ECO:0000313" key="1">
    <source>
        <dbReference type="EMBL" id="XCD19293.1"/>
    </source>
</evidence>
<dbReference type="KEGG" id="vck:PG915_24360"/>
<protein>
    <submittedName>
        <fullName evidence="1">Uncharacterized protein</fullName>
    </submittedName>
</protein>
<geneLocation type="plasmid" evidence="1">
    <name>p1</name>
</geneLocation>
<keyword evidence="1" id="KW-0614">Plasmid</keyword>
<dbReference type="RefSeq" id="WP_353500411.1">
    <property type="nucleotide sequence ID" value="NZ_CP115922.1"/>
</dbReference>